<keyword evidence="2" id="KW-1185">Reference proteome</keyword>
<name>A0ABW7T4X0_9ACTN</name>
<dbReference type="RefSeq" id="WP_397613423.1">
    <property type="nucleotide sequence ID" value="NZ_JBIRRB010000006.1"/>
</dbReference>
<accession>A0ABW7T4X0</accession>
<protein>
    <submittedName>
        <fullName evidence="1">Uncharacterized protein</fullName>
    </submittedName>
</protein>
<proteinExistence type="predicted"/>
<evidence type="ECO:0000313" key="2">
    <source>
        <dbReference type="Proteomes" id="UP001611162"/>
    </source>
</evidence>
<organism evidence="1 2">
    <name type="scientific">Streptomyces abikoensis</name>
    <dbReference type="NCBI Taxonomy" id="97398"/>
    <lineage>
        <taxon>Bacteria</taxon>
        <taxon>Bacillati</taxon>
        <taxon>Actinomycetota</taxon>
        <taxon>Actinomycetes</taxon>
        <taxon>Kitasatosporales</taxon>
        <taxon>Streptomycetaceae</taxon>
        <taxon>Streptomyces</taxon>
    </lineage>
</organism>
<sequence>MSPTTAPRTETDTGSEPLRGELIELLGFQYDVQCAAPGTPWEFWSAKRLPRRRYDARVSDINSGDTVRTRGDAVAWCMKEAWRRHVATTTHARHPALHGPHRFSTEPVVEQLEPGYERVILMGQEWRLHTLESGRDKSWLSDPHTPPSGILDGMSRGFNMHRMRGDSLPAVLKVGTSRMLGTASPTTQCVMCPLGEPGFPKGGRRKIRVGLEGQPGLDETLCLSHAVDYFVPYPEQRPLLGRRDRTEWGEVLEDWMFEDAEAAQGEEAIPGVRRRWQALLTAFPDIEVDTGAQDVAV</sequence>
<comment type="caution">
    <text evidence="1">The sequence shown here is derived from an EMBL/GenBank/DDBJ whole genome shotgun (WGS) entry which is preliminary data.</text>
</comment>
<gene>
    <name evidence="1" type="ORF">ACH4TF_19020</name>
</gene>
<dbReference type="Proteomes" id="UP001611162">
    <property type="component" value="Unassembled WGS sequence"/>
</dbReference>
<evidence type="ECO:0000313" key="1">
    <source>
        <dbReference type="EMBL" id="MFI0912539.1"/>
    </source>
</evidence>
<dbReference type="EMBL" id="JBIRRB010000006">
    <property type="protein sequence ID" value="MFI0912539.1"/>
    <property type="molecule type" value="Genomic_DNA"/>
</dbReference>
<reference evidence="1 2" key="1">
    <citation type="submission" date="2024-10" db="EMBL/GenBank/DDBJ databases">
        <title>The Natural Products Discovery Center: Release of the First 8490 Sequenced Strains for Exploring Actinobacteria Biosynthetic Diversity.</title>
        <authorList>
            <person name="Kalkreuter E."/>
            <person name="Kautsar S.A."/>
            <person name="Yang D."/>
            <person name="Bader C.D."/>
            <person name="Teijaro C.N."/>
            <person name="Fluegel L."/>
            <person name="Davis C.M."/>
            <person name="Simpson J.R."/>
            <person name="Lauterbach L."/>
            <person name="Steele A.D."/>
            <person name="Gui C."/>
            <person name="Meng S."/>
            <person name="Li G."/>
            <person name="Viehrig K."/>
            <person name="Ye F."/>
            <person name="Su P."/>
            <person name="Kiefer A.F."/>
            <person name="Nichols A."/>
            <person name="Cepeda A.J."/>
            <person name="Yan W."/>
            <person name="Fan B."/>
            <person name="Jiang Y."/>
            <person name="Adhikari A."/>
            <person name="Zheng C.-J."/>
            <person name="Schuster L."/>
            <person name="Cowan T.M."/>
            <person name="Smanski M.J."/>
            <person name="Chevrette M.G."/>
            <person name="De Carvalho L.P.S."/>
            <person name="Shen B."/>
        </authorList>
    </citation>
    <scope>NUCLEOTIDE SEQUENCE [LARGE SCALE GENOMIC DNA]</scope>
    <source>
        <strain evidence="1 2">NPDC020979</strain>
    </source>
</reference>